<evidence type="ECO:0000313" key="2">
    <source>
        <dbReference type="EMBL" id="MDC9621816.1"/>
    </source>
</evidence>
<comment type="caution">
    <text evidence="2">The sequence shown here is derived from an EMBL/GenBank/DDBJ whole genome shotgun (WGS) entry which is preliminary data.</text>
</comment>
<dbReference type="InterPro" id="IPR006530">
    <property type="entry name" value="YD"/>
</dbReference>
<dbReference type="InterPro" id="IPR022385">
    <property type="entry name" value="Rhs_assc_core"/>
</dbReference>
<dbReference type="InterPro" id="IPR041508">
    <property type="entry name" value="TcC-like_repeat"/>
</dbReference>
<dbReference type="PANTHER" id="PTHR32305:SF15">
    <property type="entry name" value="PROTEIN RHSA-RELATED"/>
    <property type="match status" value="1"/>
</dbReference>
<feature type="transmembrane region" description="Helical" evidence="1">
    <location>
        <begin position="728"/>
        <end position="747"/>
    </location>
</feature>
<dbReference type="InterPro" id="IPR050708">
    <property type="entry name" value="T6SS_VgrG/RHS"/>
</dbReference>
<dbReference type="Gene3D" id="2.180.10.10">
    <property type="entry name" value="RHS repeat-associated core"/>
    <property type="match status" value="1"/>
</dbReference>
<gene>
    <name evidence="2" type="ORF">PSI22_09250</name>
</gene>
<dbReference type="NCBIfam" id="TIGR01643">
    <property type="entry name" value="YD_repeat_2x"/>
    <property type="match status" value="1"/>
</dbReference>
<feature type="transmembrane region" description="Helical" evidence="1">
    <location>
        <begin position="794"/>
        <end position="812"/>
    </location>
</feature>
<proteinExistence type="predicted"/>
<feature type="transmembrane region" description="Helical" evidence="1">
    <location>
        <begin position="753"/>
        <end position="773"/>
    </location>
</feature>
<keyword evidence="3" id="KW-1185">Reference proteome</keyword>
<evidence type="ECO:0000256" key="1">
    <source>
        <dbReference type="SAM" id="Phobius"/>
    </source>
</evidence>
<dbReference type="PANTHER" id="PTHR32305">
    <property type="match status" value="1"/>
</dbReference>
<accession>A0ABT5M2W1</accession>
<dbReference type="RefSeq" id="WP_273579489.1">
    <property type="nucleotide sequence ID" value="NZ_JAQRFO010000016.1"/>
</dbReference>
<keyword evidence="1" id="KW-0812">Transmembrane</keyword>
<sequence length="1026" mass="112720">MNARNTLYSRTPSVTVSDNRGKTVREILYHRHPDTPDTTDERITRQEFNTANHSSTSTDPRLYELRKLDTTINPNQTTLTSLSGRVLRTESVDAGTTFFLNDIAGRPVFIIDANKVTRCWQYENNMLPGRPLSITEQPAEKTKCVTEYFIWADNSPEMQSKNLAGQCIRHYDTSGLRQTNSVALTGNPLSVTQQHLKEEHSADWQNEDESAWKERLNSELFTTLTTADTAGAPLLLTDARGNQQRLTYDIAGQLKSSWLTLKGQTEQVIVKSLTSSAAGQKLREEHGNGVVTTYNYEPETQRLIGVKTERPQIHKLGAKIFQDLRYTYDPVGNVLNITNNAEIIRFWRNQKVIPENTYTYDSLYQLIRASGREMTNIGQQSSQLPAPAIPLPTDNNSYTKYIRTYAYDRGGNLTQIRHSAPATNNNYTTDITVSDRSNRAVLSLLTGIPAQVDNCFDAGGHQLQMLPGQQLAWNARGELLQVSSVVREDTISDDEHYCYDSDGERTCKVGIQQTGNSTMTRRVIYLSELELRTIQNGDTEKESLQIITVGEAGSAQVRGLHWDRGKPDDISNDQLRYSYDSLTGSSGLEVDGEGNLISQEEYYPYGGTSVWAAKSQTEANYKTVRYSGKERDTTGLYYYGFRYYQPWAGRWLSADPAGTVDGLNLYRMVRNNPVAFTDPDGRIPVFGFMLSQASSLIRKGYKYAVGRTTEHLLNHGASFETFLRLNRGLRSLVLGVGLAGALAKVTAYAGGNWVAIASSAAAGFIIGATMGFFANKITEGIAGILSWLTEKRSAAAQVGAFVAVTVITSSLFNTSSSGRAISVGTTLVLGSLMAIAGEHNTGMAISLSVPAGQGTLHTLRAGAETGPEIFGAWVGSIIGGLLRGHRTGSTETGERAAIGSMHGARWGRMFDTVFEGLTAPWRIAGRFFIQKAIHRVAESRVGSFLGSHIARHVTTFLLPSSHGPGEWYGAAVGGTLAAAHHAVGEDVTNAANRISWGGFTRAFRNYFWGSTTQTPVRNTTQSESFA</sequence>
<keyword evidence="1" id="KW-1133">Transmembrane helix</keyword>
<feature type="transmembrane region" description="Helical" evidence="1">
    <location>
        <begin position="818"/>
        <end position="837"/>
    </location>
</feature>
<dbReference type="Pfam" id="PF18807">
    <property type="entry name" value="TTc_toxin_rep"/>
    <property type="match status" value="1"/>
</dbReference>
<name>A0ABT5M2W1_9GAMM</name>
<protein>
    <submittedName>
        <fullName evidence="2">Insecticidal toxin complex (Tc) protein C</fullName>
    </submittedName>
</protein>
<dbReference type="Proteomes" id="UP001214757">
    <property type="component" value="Unassembled WGS sequence"/>
</dbReference>
<dbReference type="EMBL" id="JAQRFO010000016">
    <property type="protein sequence ID" value="MDC9621816.1"/>
    <property type="molecule type" value="Genomic_DNA"/>
</dbReference>
<organism evidence="2 3">
    <name type="scientific">Xenorhabdus aichiensis</name>
    <dbReference type="NCBI Taxonomy" id="3025874"/>
    <lineage>
        <taxon>Bacteria</taxon>
        <taxon>Pseudomonadati</taxon>
        <taxon>Pseudomonadota</taxon>
        <taxon>Gammaproteobacteria</taxon>
        <taxon>Enterobacterales</taxon>
        <taxon>Morganellaceae</taxon>
        <taxon>Xenorhabdus</taxon>
    </lineage>
</organism>
<reference evidence="2 3" key="1">
    <citation type="submission" date="2023-02" db="EMBL/GenBank/DDBJ databases">
        <title>Entomopathogenic bacteria.</title>
        <authorList>
            <person name="Machado R.A."/>
        </authorList>
    </citation>
    <scope>NUCLEOTIDE SEQUENCE [LARGE SCALE GENOMIC DNA]</scope>
    <source>
        <strain evidence="2 3">XENO-7</strain>
    </source>
</reference>
<keyword evidence="1" id="KW-0472">Membrane</keyword>
<dbReference type="NCBIfam" id="TIGR03696">
    <property type="entry name" value="Rhs_assc_core"/>
    <property type="match status" value="1"/>
</dbReference>
<evidence type="ECO:0000313" key="3">
    <source>
        <dbReference type="Proteomes" id="UP001214757"/>
    </source>
</evidence>